<accession>W6NVV9</accession>
<organism evidence="4">
    <name type="scientific">Haemonchus contortus</name>
    <name type="common">Barber pole worm</name>
    <dbReference type="NCBI Taxonomy" id="6289"/>
    <lineage>
        <taxon>Eukaryota</taxon>
        <taxon>Metazoa</taxon>
        <taxon>Ecdysozoa</taxon>
        <taxon>Nematoda</taxon>
        <taxon>Chromadorea</taxon>
        <taxon>Rhabditida</taxon>
        <taxon>Rhabditina</taxon>
        <taxon>Rhabditomorpha</taxon>
        <taxon>Strongyloidea</taxon>
        <taxon>Trichostrongylidae</taxon>
        <taxon>Haemonchus</taxon>
    </lineage>
</organism>
<dbReference type="EMBL" id="CAVP010059762">
    <property type="protein sequence ID" value="CDL96062.1"/>
    <property type="molecule type" value="Genomic_DNA"/>
</dbReference>
<evidence type="ECO:0000256" key="1">
    <source>
        <dbReference type="PROSITE-ProRule" id="PRU01005"/>
    </source>
</evidence>
<dbReference type="AlphaFoldDB" id="W6NVV9"/>
<protein>
    <recommendedName>
        <fullName evidence="3">ShKT domain-containing protein</fullName>
    </recommendedName>
</protein>
<proteinExistence type="predicted"/>
<name>W6NVV9_HAECO</name>
<sequence>MLLWFAYIFVLFNAFTADAELCEDEDPAGICKHIKRKGECQMGRHDCNNTLGGKTCYEMYEKGQCEVELIAQKLCRQMCNTCW</sequence>
<feature type="chain" id="PRO_5004879052" description="ShKT domain-containing protein" evidence="2">
    <location>
        <begin position="20"/>
        <end position="83"/>
    </location>
</feature>
<comment type="caution">
    <text evidence="4">The sequence shown here is derived from an EMBL/GenBank/DDBJ whole genome shotgun (WGS) entry which is preliminary data.</text>
</comment>
<evidence type="ECO:0000313" key="4">
    <source>
        <dbReference type="EMBL" id="CDL96062.1"/>
    </source>
</evidence>
<dbReference type="PROSITE" id="PS51670">
    <property type="entry name" value="SHKT"/>
    <property type="match status" value="1"/>
</dbReference>
<feature type="domain" description="ShKT" evidence="3">
    <location>
        <begin position="22"/>
        <end position="82"/>
    </location>
</feature>
<gene>
    <name evidence="4" type="ORF">HCOI_01302300</name>
</gene>
<reference evidence="4" key="2">
    <citation type="submission" date="2013-05" db="EMBL/GenBank/DDBJ databases">
        <title>The genome and transcriptome of Haemonchus contortus: a key model parasite for drug and vaccine discovery.</title>
        <authorList>
            <person name="Laing R."/>
            <person name="Kikuchi T."/>
            <person name="Martinelli A."/>
            <person name="Tsai I.J."/>
            <person name="Beech R.N."/>
            <person name="Redman E."/>
            <person name="Holroyd N."/>
            <person name="Bartley D.J."/>
            <person name="Beasley H."/>
            <person name="Britton C."/>
            <person name="Curran D."/>
            <person name="Devaney E."/>
            <person name="Gilabert A."/>
            <person name="Jackson F."/>
            <person name="Hunt M."/>
            <person name="Johnston S."/>
            <person name="Kryukov I."/>
            <person name="Li K."/>
            <person name="Morrison A.A."/>
            <person name="Reid A.J."/>
            <person name="Sargison N."/>
            <person name="Saunders G."/>
            <person name="Wasmuth J.D."/>
            <person name="Wolstenholme A."/>
            <person name="Berriman M."/>
            <person name="Gilleard J.S."/>
            <person name="Cotton J.A."/>
        </authorList>
    </citation>
    <scope>NUCLEOTIDE SEQUENCE [LARGE SCALE GENOMIC DNA]</scope>
    <source>
        <strain evidence="4">ISE/inbred ISE</strain>
    </source>
</reference>
<comment type="caution">
    <text evidence="1">Lacks conserved residue(s) required for the propagation of feature annotation.</text>
</comment>
<keyword evidence="2" id="KW-0732">Signal</keyword>
<feature type="signal peptide" evidence="2">
    <location>
        <begin position="1"/>
        <end position="19"/>
    </location>
</feature>
<evidence type="ECO:0000256" key="2">
    <source>
        <dbReference type="SAM" id="SignalP"/>
    </source>
</evidence>
<dbReference type="InterPro" id="IPR003582">
    <property type="entry name" value="ShKT_dom"/>
</dbReference>
<evidence type="ECO:0000259" key="3">
    <source>
        <dbReference type="PROSITE" id="PS51670"/>
    </source>
</evidence>
<reference evidence="4" key="1">
    <citation type="submission" date="2013-03" db="EMBL/GenBank/DDBJ databases">
        <authorList>
            <person name="Aslett M."/>
        </authorList>
    </citation>
    <scope>NUCLEOTIDE SEQUENCE [LARGE SCALE GENOMIC DNA]</scope>
    <source>
        <strain evidence="4">ISE/inbred ISE</strain>
    </source>
</reference>